<gene>
    <name evidence="1" type="ORF">TM35_000141830</name>
</gene>
<name>A0A1X0NWB8_9TRYP</name>
<proteinExistence type="predicted"/>
<reference evidence="1 2" key="1">
    <citation type="submission" date="2017-03" db="EMBL/GenBank/DDBJ databases">
        <title>An alternative strategy for trypanosome survival in the mammalian bloodstream revealed through genome and transcriptome analysis of the ubiquitous bovine parasite Trypanosoma (Megatrypanum) theileri.</title>
        <authorList>
            <person name="Kelly S."/>
            <person name="Ivens A."/>
            <person name="Mott A."/>
            <person name="O'Neill E."/>
            <person name="Emms D."/>
            <person name="Macleod O."/>
            <person name="Voorheis P."/>
            <person name="Matthews J."/>
            <person name="Matthews K."/>
            <person name="Carrington M."/>
        </authorList>
    </citation>
    <scope>NUCLEOTIDE SEQUENCE [LARGE SCALE GENOMIC DNA]</scope>
    <source>
        <strain evidence="1">Edinburgh</strain>
    </source>
</reference>
<comment type="caution">
    <text evidence="1">The sequence shown here is derived from an EMBL/GenBank/DDBJ whole genome shotgun (WGS) entry which is preliminary data.</text>
</comment>
<dbReference type="Proteomes" id="UP000192257">
    <property type="component" value="Unassembled WGS sequence"/>
</dbReference>
<dbReference type="AlphaFoldDB" id="A0A1X0NWB8"/>
<sequence length="103" mass="11452">MHIMPKGNLHSLALVAEANAIENFAPTWNASQGGVTPPQRTILRTAHLDCTSIKEWKSLKGWNLRRGEWKAGKKRFLSTSISSVLAFILENGHGGKISKYIHM</sequence>
<dbReference type="GeneID" id="39985408"/>
<dbReference type="VEuPathDB" id="TriTrypDB:TM35_000141830"/>
<evidence type="ECO:0000313" key="2">
    <source>
        <dbReference type="Proteomes" id="UP000192257"/>
    </source>
</evidence>
<dbReference type="EMBL" id="NBCO01000014">
    <property type="protein sequence ID" value="ORC88972.1"/>
    <property type="molecule type" value="Genomic_DNA"/>
</dbReference>
<dbReference type="RefSeq" id="XP_028883038.1">
    <property type="nucleotide sequence ID" value="XM_029025628.1"/>
</dbReference>
<protein>
    <submittedName>
        <fullName evidence="1">Uncharacterized protein</fullName>
    </submittedName>
</protein>
<accession>A0A1X0NWB8</accession>
<organism evidence="1 2">
    <name type="scientific">Trypanosoma theileri</name>
    <dbReference type="NCBI Taxonomy" id="67003"/>
    <lineage>
        <taxon>Eukaryota</taxon>
        <taxon>Discoba</taxon>
        <taxon>Euglenozoa</taxon>
        <taxon>Kinetoplastea</taxon>
        <taxon>Metakinetoplastina</taxon>
        <taxon>Trypanosomatida</taxon>
        <taxon>Trypanosomatidae</taxon>
        <taxon>Trypanosoma</taxon>
    </lineage>
</organism>
<evidence type="ECO:0000313" key="1">
    <source>
        <dbReference type="EMBL" id="ORC88972.1"/>
    </source>
</evidence>
<keyword evidence="2" id="KW-1185">Reference proteome</keyword>